<accession>A0A085W5N0</accession>
<dbReference type="Pfam" id="PF00106">
    <property type="entry name" value="adh_short"/>
    <property type="match status" value="1"/>
</dbReference>
<keyword evidence="7" id="KW-1185">Reference proteome</keyword>
<dbReference type="SMART" id="SM00822">
    <property type="entry name" value="PKS_KR"/>
    <property type="match status" value="1"/>
</dbReference>
<evidence type="ECO:0000256" key="2">
    <source>
        <dbReference type="ARBA" id="ARBA00023002"/>
    </source>
</evidence>
<evidence type="ECO:0000256" key="4">
    <source>
        <dbReference type="SAM" id="Phobius"/>
    </source>
</evidence>
<dbReference type="EMBL" id="JMCB01000019">
    <property type="protein sequence ID" value="KFE62993.1"/>
    <property type="molecule type" value="Genomic_DNA"/>
</dbReference>
<sequence>MAETRYGTALITGASSGLGYGLALWFAKRGTRVFAAARRLQNLQALAEEARAAGGTVEPVEMDVSRTDETMAHLQKIDADCGGLDLVVANAGVGLDTNGKRFKWERAKQVLEVNVMGAAATLSAVLPQMVERKRGHLVGVSSLAGFRGLPKNAAYSGSKAFLSTFMESLRVDLRGTGVRVTCIYPGFVKTDMTAPNKHPMPFMLEAAEAAELMGKAIVRGQTVFSFPWQTRAAMGVAQALPNAVFDPLMRKLR</sequence>
<name>A0A085W5N0_9BACT</name>
<dbReference type="InterPro" id="IPR002347">
    <property type="entry name" value="SDR_fam"/>
</dbReference>
<protein>
    <submittedName>
        <fullName evidence="6">3-oxoacyl-[acyl-carrier protein] reductase</fullName>
    </submittedName>
</protein>
<evidence type="ECO:0000259" key="5">
    <source>
        <dbReference type="SMART" id="SM00822"/>
    </source>
</evidence>
<dbReference type="PATRIC" id="fig|394096.3.peg.7377"/>
<organism evidence="6 7">
    <name type="scientific">Hyalangium minutum</name>
    <dbReference type="NCBI Taxonomy" id="394096"/>
    <lineage>
        <taxon>Bacteria</taxon>
        <taxon>Pseudomonadati</taxon>
        <taxon>Myxococcota</taxon>
        <taxon>Myxococcia</taxon>
        <taxon>Myxococcales</taxon>
        <taxon>Cystobacterineae</taxon>
        <taxon>Archangiaceae</taxon>
        <taxon>Hyalangium</taxon>
    </lineage>
</organism>
<dbReference type="InterPro" id="IPR057326">
    <property type="entry name" value="KR_dom"/>
</dbReference>
<dbReference type="SUPFAM" id="SSF51735">
    <property type="entry name" value="NAD(P)-binding Rossmann-fold domains"/>
    <property type="match status" value="1"/>
</dbReference>
<gene>
    <name evidence="6" type="ORF">DB31_3052</name>
</gene>
<dbReference type="InterPro" id="IPR036291">
    <property type="entry name" value="NAD(P)-bd_dom_sf"/>
</dbReference>
<evidence type="ECO:0000313" key="6">
    <source>
        <dbReference type="EMBL" id="KFE62993.1"/>
    </source>
</evidence>
<keyword evidence="4" id="KW-1133">Transmembrane helix</keyword>
<dbReference type="PROSITE" id="PS00061">
    <property type="entry name" value="ADH_SHORT"/>
    <property type="match status" value="1"/>
</dbReference>
<comment type="similarity">
    <text evidence="1 3">Belongs to the short-chain dehydrogenases/reductases (SDR) family.</text>
</comment>
<dbReference type="Proteomes" id="UP000028725">
    <property type="component" value="Unassembled WGS sequence"/>
</dbReference>
<reference evidence="6 7" key="1">
    <citation type="submission" date="2014-04" db="EMBL/GenBank/DDBJ databases">
        <title>Genome assembly of Hyalangium minutum DSM 14724.</title>
        <authorList>
            <person name="Sharma G."/>
            <person name="Subramanian S."/>
        </authorList>
    </citation>
    <scope>NUCLEOTIDE SEQUENCE [LARGE SCALE GENOMIC DNA]</scope>
    <source>
        <strain evidence="6 7">DSM 14724</strain>
    </source>
</reference>
<keyword evidence="2" id="KW-0560">Oxidoreductase</keyword>
<dbReference type="PRINTS" id="PR00080">
    <property type="entry name" value="SDRFAMILY"/>
</dbReference>
<comment type="caution">
    <text evidence="6">The sequence shown here is derived from an EMBL/GenBank/DDBJ whole genome shotgun (WGS) entry which is preliminary data.</text>
</comment>
<evidence type="ECO:0000256" key="1">
    <source>
        <dbReference type="ARBA" id="ARBA00006484"/>
    </source>
</evidence>
<dbReference type="GO" id="GO:0016491">
    <property type="term" value="F:oxidoreductase activity"/>
    <property type="evidence" value="ECO:0007669"/>
    <property type="project" value="UniProtKB-KW"/>
</dbReference>
<keyword evidence="4" id="KW-0812">Transmembrane</keyword>
<dbReference type="InterPro" id="IPR020904">
    <property type="entry name" value="Sc_DH/Rdtase_CS"/>
</dbReference>
<evidence type="ECO:0000313" key="7">
    <source>
        <dbReference type="Proteomes" id="UP000028725"/>
    </source>
</evidence>
<dbReference type="PRINTS" id="PR00081">
    <property type="entry name" value="GDHRDH"/>
</dbReference>
<dbReference type="GO" id="GO:0016020">
    <property type="term" value="C:membrane"/>
    <property type="evidence" value="ECO:0007669"/>
    <property type="project" value="TreeGrafter"/>
</dbReference>
<feature type="transmembrane region" description="Helical" evidence="4">
    <location>
        <begin position="6"/>
        <end position="27"/>
    </location>
</feature>
<dbReference type="PANTHER" id="PTHR44196:SF3">
    <property type="entry name" value="SHORT CHAIN DEHYDROGENASE FAMILY PROTEIN"/>
    <property type="match status" value="1"/>
</dbReference>
<dbReference type="AlphaFoldDB" id="A0A085W5N0"/>
<dbReference type="STRING" id="394096.DB31_3052"/>
<evidence type="ECO:0000256" key="3">
    <source>
        <dbReference type="RuleBase" id="RU000363"/>
    </source>
</evidence>
<proteinExistence type="inferred from homology"/>
<dbReference type="OrthoDB" id="658698at2"/>
<dbReference type="Gene3D" id="3.40.50.720">
    <property type="entry name" value="NAD(P)-binding Rossmann-like Domain"/>
    <property type="match status" value="1"/>
</dbReference>
<dbReference type="PANTHER" id="PTHR44196">
    <property type="entry name" value="DEHYDROGENASE/REDUCTASE SDR FAMILY MEMBER 7B"/>
    <property type="match status" value="1"/>
</dbReference>
<keyword evidence="4" id="KW-0472">Membrane</keyword>
<dbReference type="RefSeq" id="WP_044196649.1">
    <property type="nucleotide sequence ID" value="NZ_JMCB01000019.1"/>
</dbReference>
<feature type="domain" description="Ketoreductase" evidence="5">
    <location>
        <begin position="7"/>
        <end position="191"/>
    </location>
</feature>